<comment type="similarity">
    <text evidence="1">Belongs to the HipA Ser/Thr kinase family.</text>
</comment>
<reference evidence="6 7" key="1">
    <citation type="journal article" date="2012" name="J. Bacteriol.">
        <title>Genome sequence of an alkane-degrading bacterium, Alcanivorax pacificus type strain W11-5, isolated from deep sea sediment.</title>
        <authorList>
            <person name="Lai Q."/>
            <person name="Shao Z."/>
        </authorList>
    </citation>
    <scope>NUCLEOTIDE SEQUENCE [LARGE SCALE GENOMIC DNA]</scope>
    <source>
        <strain evidence="6 7">W11-5</strain>
    </source>
</reference>
<dbReference type="PANTHER" id="PTHR37419:SF8">
    <property type="entry name" value="TOXIN YJJJ"/>
    <property type="match status" value="1"/>
</dbReference>
<dbReference type="HOGENOM" id="CLU_041102_1_0_6"/>
<dbReference type="STRING" id="391936.S7S_10670"/>
<dbReference type="PANTHER" id="PTHR37419">
    <property type="entry name" value="SERINE/THREONINE-PROTEIN KINASE TOXIN HIPA"/>
    <property type="match status" value="1"/>
</dbReference>
<name>A0A0B4XN94_9GAMM</name>
<evidence type="ECO:0000259" key="5">
    <source>
        <dbReference type="Pfam" id="PF13657"/>
    </source>
</evidence>
<evidence type="ECO:0000313" key="6">
    <source>
        <dbReference type="EMBL" id="AJD48546.1"/>
    </source>
</evidence>
<dbReference type="GO" id="GO:0004674">
    <property type="term" value="F:protein serine/threonine kinase activity"/>
    <property type="evidence" value="ECO:0007669"/>
    <property type="project" value="TreeGrafter"/>
</dbReference>
<evidence type="ECO:0000256" key="1">
    <source>
        <dbReference type="ARBA" id="ARBA00010164"/>
    </source>
</evidence>
<dbReference type="InterPro" id="IPR017508">
    <property type="entry name" value="HipA_N1"/>
</dbReference>
<organism evidence="6 7">
    <name type="scientific">Isoalcanivorax pacificus W11-5</name>
    <dbReference type="NCBI Taxonomy" id="391936"/>
    <lineage>
        <taxon>Bacteria</taxon>
        <taxon>Pseudomonadati</taxon>
        <taxon>Pseudomonadota</taxon>
        <taxon>Gammaproteobacteria</taxon>
        <taxon>Oceanospirillales</taxon>
        <taxon>Alcanivoracaceae</taxon>
        <taxon>Isoalcanivorax</taxon>
    </lineage>
</organism>
<proteinExistence type="inferred from homology"/>
<dbReference type="RefSeq" id="WP_008735091.1">
    <property type="nucleotide sequence ID" value="NZ_CP004387.1"/>
</dbReference>
<sequence length="444" mass="49492">MKKGTTQGGTLVASVVLWGAQIGAVRWDTERQLGFFEYAPAFRRSGIQVAPLTMPLDNSIHAFPQLARDTFRGLPGLLADSLPDKFGNAVIDAWLAEQGRSREDFSPVERLCYIGRRGMGALEFEPAAGRGTGNALPLDIGALAALSDAILAQRDGFSTWLSEDEQRNEKAMRDIIQVGVSAGGARAKALVAWNETTQEIRSGQLQAPPGFSHWLLKFDGVTHNRDKERFDPAGFGLIEYAYYLMATAAGIDMPECRLLRENGRSHFMCRRFDRTDDGQKLHMQSLCAIAHYDFNMAGAWSYEQALQVMQRLGLSKLALEEQFRRMVFNVLARNQDDHTKNIAFLMNRRGEWSLSPAFDVTFAYNPDGAWTQQHQMSIQGKRDHFSRDDLLAVARRFAIMDKRALDIVDGVATAIRQWPAFAAEAGVDEATTQAIAAAQAQRQW</sequence>
<keyword evidence="2" id="KW-0808">Transferase</keyword>
<evidence type="ECO:0000256" key="2">
    <source>
        <dbReference type="ARBA" id="ARBA00022679"/>
    </source>
</evidence>
<keyword evidence="3" id="KW-0418">Kinase</keyword>
<feature type="domain" description="HipA N-terminal subdomain 1" evidence="5">
    <location>
        <begin position="14"/>
        <end position="124"/>
    </location>
</feature>
<feature type="domain" description="HipA-like C-terminal" evidence="4">
    <location>
        <begin position="181"/>
        <end position="417"/>
    </location>
</feature>
<dbReference type="InterPro" id="IPR012893">
    <property type="entry name" value="HipA-like_C"/>
</dbReference>
<dbReference type="OrthoDB" id="9805913at2"/>
<gene>
    <name evidence="6" type="ORF">S7S_10670</name>
</gene>
<dbReference type="GO" id="GO:0005829">
    <property type="term" value="C:cytosol"/>
    <property type="evidence" value="ECO:0007669"/>
    <property type="project" value="TreeGrafter"/>
</dbReference>
<dbReference type="Pfam" id="PF13657">
    <property type="entry name" value="Couple_hipA"/>
    <property type="match status" value="1"/>
</dbReference>
<dbReference type="Pfam" id="PF07804">
    <property type="entry name" value="HipA_C"/>
    <property type="match status" value="1"/>
</dbReference>
<evidence type="ECO:0000256" key="3">
    <source>
        <dbReference type="ARBA" id="ARBA00022777"/>
    </source>
</evidence>
<dbReference type="KEGG" id="apac:S7S_10670"/>
<dbReference type="EMBL" id="CP004387">
    <property type="protein sequence ID" value="AJD48546.1"/>
    <property type="molecule type" value="Genomic_DNA"/>
</dbReference>
<keyword evidence="7" id="KW-1185">Reference proteome</keyword>
<evidence type="ECO:0000313" key="7">
    <source>
        <dbReference type="Proteomes" id="UP000006764"/>
    </source>
</evidence>
<dbReference type="InterPro" id="IPR052028">
    <property type="entry name" value="HipA_Ser/Thr_kinase"/>
</dbReference>
<accession>A0A0B4XN94</accession>
<evidence type="ECO:0000259" key="4">
    <source>
        <dbReference type="Pfam" id="PF07804"/>
    </source>
</evidence>
<dbReference type="Gene3D" id="1.10.1070.20">
    <property type="match status" value="1"/>
</dbReference>
<dbReference type="AlphaFoldDB" id="A0A0B4XN94"/>
<dbReference type="Proteomes" id="UP000006764">
    <property type="component" value="Chromosome"/>
</dbReference>
<protein>
    <submittedName>
        <fullName evidence="6">HipA domain-containing protein</fullName>
    </submittedName>
</protein>